<name>A0A7S2RKK0_9STRA</name>
<dbReference type="EMBL" id="HBHK01007273">
    <property type="protein sequence ID" value="CAD9673789.1"/>
    <property type="molecule type" value="Transcribed_RNA"/>
</dbReference>
<proteinExistence type="predicted"/>
<accession>A0A7S2RKK0</accession>
<reference evidence="1" key="1">
    <citation type="submission" date="2021-01" db="EMBL/GenBank/DDBJ databases">
        <authorList>
            <person name="Corre E."/>
            <person name="Pelletier E."/>
            <person name="Niang G."/>
            <person name="Scheremetjew M."/>
            <person name="Finn R."/>
            <person name="Kale V."/>
            <person name="Holt S."/>
            <person name="Cochrane G."/>
            <person name="Meng A."/>
            <person name="Brown T."/>
            <person name="Cohen L."/>
        </authorList>
    </citation>
    <scope>NUCLEOTIDE SEQUENCE</scope>
    <source>
        <strain evidence="1">NY070348D</strain>
    </source>
</reference>
<sequence>MNLISIRGNVLSNLSGFPRLDVTKTTRLWQRVTPISCDIVIKCTFVNGVKASYPELCEGRLPNFFIKYGCHTYENRPSSWDAALKDLDLQASETGKTSCDARTPLTDAIDNWNTQRWSQYTQLVQNAMDQAQRDLEEKFAGMKSALANLKGMRDQMQKNKQHVFGMYRRHGYPKGNCSSAVTMQANAFDKTSLYRNISGQELFKLMNSSFYSY</sequence>
<evidence type="ECO:0000313" key="1">
    <source>
        <dbReference type="EMBL" id="CAD9673789.1"/>
    </source>
</evidence>
<gene>
    <name evidence="1" type="ORF">QSP1433_LOCUS4451</name>
</gene>
<organism evidence="1">
    <name type="scientific">Mucochytrium quahogii</name>
    <dbReference type="NCBI Taxonomy" id="96639"/>
    <lineage>
        <taxon>Eukaryota</taxon>
        <taxon>Sar</taxon>
        <taxon>Stramenopiles</taxon>
        <taxon>Bigyra</taxon>
        <taxon>Labyrinthulomycetes</taxon>
        <taxon>Thraustochytrida</taxon>
        <taxon>Thraustochytriidae</taxon>
        <taxon>Mucochytrium</taxon>
    </lineage>
</organism>
<dbReference type="AlphaFoldDB" id="A0A7S2RKK0"/>
<protein>
    <submittedName>
        <fullName evidence="1">Uncharacterized protein</fullName>
    </submittedName>
</protein>